<organism evidence="2 3">
    <name type="scientific">Rhizobium etli 8C-3</name>
    <dbReference type="NCBI Taxonomy" id="538025"/>
    <lineage>
        <taxon>Bacteria</taxon>
        <taxon>Pseudomonadati</taxon>
        <taxon>Pseudomonadota</taxon>
        <taxon>Alphaproteobacteria</taxon>
        <taxon>Hyphomicrobiales</taxon>
        <taxon>Rhizobiaceae</taxon>
        <taxon>Rhizobium/Agrobacterium group</taxon>
        <taxon>Rhizobium</taxon>
    </lineage>
</organism>
<proteinExistence type="predicted"/>
<sequence>MMIFLNESLRLAKTENSARHSGSEHQNDDAVRLQAATARAIWLPDVLGPTEVDEQAVGVVLGCPKPLSGQARRTGRISNLRSPAEKAS</sequence>
<accession>A0A1L5PBR6</accession>
<dbReference type="Proteomes" id="UP000185109">
    <property type="component" value="Plasmid pRsp8C3b"/>
</dbReference>
<keyword evidence="2" id="KW-0614">Plasmid</keyword>
<dbReference type="EMBL" id="CP017243">
    <property type="protein sequence ID" value="APO77629.1"/>
    <property type="molecule type" value="Genomic_DNA"/>
</dbReference>
<dbReference type="AlphaFoldDB" id="A0A1L5PBR6"/>
<gene>
    <name evidence="2" type="ORF">AM571_PB00348</name>
</gene>
<protein>
    <submittedName>
        <fullName evidence="2">Uncharacterized protein</fullName>
    </submittedName>
</protein>
<evidence type="ECO:0000256" key="1">
    <source>
        <dbReference type="SAM" id="MobiDB-lite"/>
    </source>
</evidence>
<evidence type="ECO:0000313" key="2">
    <source>
        <dbReference type="EMBL" id="APO77629.1"/>
    </source>
</evidence>
<geneLocation type="plasmid" evidence="3">
    <name>prsp8c3b</name>
</geneLocation>
<feature type="region of interest" description="Disordered" evidence="1">
    <location>
        <begin position="68"/>
        <end position="88"/>
    </location>
</feature>
<evidence type="ECO:0000313" key="3">
    <source>
        <dbReference type="Proteomes" id="UP000185109"/>
    </source>
</evidence>
<reference evidence="2 3" key="1">
    <citation type="submission" date="2016-09" db="EMBL/GenBank/DDBJ databases">
        <title>The complete genome sequences of Rhizobium gallicum, symbiovars gallicum and phaseoli, symbionts associated to common bean (Phaseolus vulgaris).</title>
        <authorList>
            <person name="Bustos P."/>
            <person name="Santamaria R.I."/>
            <person name="Perez-Carrascal O.M."/>
            <person name="Juarez S."/>
            <person name="Lozano L."/>
            <person name="Martinez-Flores I."/>
            <person name="Martinez-Romero E."/>
            <person name="Cevallos M."/>
            <person name="Romero D."/>
            <person name="Davila G."/>
            <person name="Gonzalez V."/>
        </authorList>
    </citation>
    <scope>NUCLEOTIDE SEQUENCE [LARGE SCALE GENOMIC DNA]</scope>
    <source>
        <strain evidence="2 3">8C-3</strain>
        <plasmid evidence="3">Plasmid prsp8c3b</plasmid>
    </source>
</reference>
<name>A0A1L5PBR6_RHIET</name>